<proteinExistence type="predicted"/>
<organism evidence="2">
    <name type="scientific">Xenopsylla cheopis</name>
    <name type="common">Oriental rat flea</name>
    <name type="synonym">Pulex cheopis</name>
    <dbReference type="NCBI Taxonomy" id="163159"/>
    <lineage>
        <taxon>Eukaryota</taxon>
        <taxon>Metazoa</taxon>
        <taxon>Ecdysozoa</taxon>
        <taxon>Arthropoda</taxon>
        <taxon>Hexapoda</taxon>
        <taxon>Insecta</taxon>
        <taxon>Pterygota</taxon>
        <taxon>Neoptera</taxon>
        <taxon>Endopterygota</taxon>
        <taxon>Siphonaptera</taxon>
        <taxon>Pulicidae</taxon>
        <taxon>Xenopsyllinae</taxon>
        <taxon>Xenopsylla</taxon>
    </lineage>
</organism>
<evidence type="ECO:0000256" key="1">
    <source>
        <dbReference type="SAM" id="SignalP"/>
    </source>
</evidence>
<feature type="chain" id="PRO_5027010934" evidence="1">
    <location>
        <begin position="20"/>
        <end position="67"/>
    </location>
</feature>
<feature type="signal peptide" evidence="1">
    <location>
        <begin position="1"/>
        <end position="19"/>
    </location>
</feature>
<dbReference type="EMBL" id="GIIL01007379">
    <property type="protein sequence ID" value="NOV51105.1"/>
    <property type="molecule type" value="Transcribed_RNA"/>
</dbReference>
<keyword evidence="1" id="KW-0732">Signal</keyword>
<accession>A0A6M2DXJ9</accession>
<evidence type="ECO:0000313" key="2">
    <source>
        <dbReference type="EMBL" id="NOV51105.1"/>
    </source>
</evidence>
<dbReference type="AlphaFoldDB" id="A0A6M2DXJ9"/>
<sequence length="67" mass="7388">MSSISCILLLSILFRHFSASNLSDPVSFPLENRIQCDPFLADSSQHLLICHFLGSSDLLHSPPAPHL</sequence>
<name>A0A6M2DXJ9_XENCH</name>
<protein>
    <submittedName>
        <fullName evidence="2">Putative secreted protein</fullName>
    </submittedName>
</protein>
<reference evidence="2" key="1">
    <citation type="submission" date="2020-03" db="EMBL/GenBank/DDBJ databases">
        <title>Transcriptomic Profiling of the Digestive Tract of the Rat Flea, Xenopsylla cheopis, Following Blood Feeding and Infection with Yersinia pestis.</title>
        <authorList>
            <person name="Bland D.M."/>
            <person name="Martens C.A."/>
            <person name="Virtaneva K."/>
            <person name="Kanakabandi K."/>
            <person name="Long D."/>
            <person name="Rosenke R."/>
            <person name="Saturday G.A."/>
            <person name="Hoyt F.H."/>
            <person name="Bruno D.P."/>
            <person name="Ribeiro J.M.C."/>
            <person name="Hinnebusch J."/>
        </authorList>
    </citation>
    <scope>NUCLEOTIDE SEQUENCE</scope>
</reference>